<feature type="transmembrane region" description="Helical" evidence="1">
    <location>
        <begin position="413"/>
        <end position="433"/>
    </location>
</feature>
<dbReference type="AlphaFoldDB" id="A0AAD7FE26"/>
<evidence type="ECO:0008006" key="5">
    <source>
        <dbReference type="Google" id="ProtNLM"/>
    </source>
</evidence>
<keyword evidence="2" id="KW-0732">Signal</keyword>
<feature type="transmembrane region" description="Helical" evidence="1">
    <location>
        <begin position="495"/>
        <end position="514"/>
    </location>
</feature>
<keyword evidence="1" id="KW-1133">Transmembrane helix</keyword>
<dbReference type="Proteomes" id="UP001221142">
    <property type="component" value="Unassembled WGS sequence"/>
</dbReference>
<accession>A0AAD7FE26</accession>
<feature type="transmembrane region" description="Helical" evidence="1">
    <location>
        <begin position="327"/>
        <end position="347"/>
    </location>
</feature>
<name>A0AAD7FE26_9AGAR</name>
<evidence type="ECO:0000256" key="1">
    <source>
        <dbReference type="SAM" id="Phobius"/>
    </source>
</evidence>
<feature type="signal peptide" evidence="2">
    <location>
        <begin position="1"/>
        <end position="23"/>
    </location>
</feature>
<evidence type="ECO:0000256" key="2">
    <source>
        <dbReference type="SAM" id="SignalP"/>
    </source>
</evidence>
<proteinExistence type="predicted"/>
<feature type="transmembrane region" description="Helical" evidence="1">
    <location>
        <begin position="295"/>
        <end position="315"/>
    </location>
</feature>
<reference evidence="3" key="1">
    <citation type="submission" date="2023-03" db="EMBL/GenBank/DDBJ databases">
        <title>Massive genome expansion in bonnet fungi (Mycena s.s.) driven by repeated elements and novel gene families across ecological guilds.</title>
        <authorList>
            <consortium name="Lawrence Berkeley National Laboratory"/>
            <person name="Harder C.B."/>
            <person name="Miyauchi S."/>
            <person name="Viragh M."/>
            <person name="Kuo A."/>
            <person name="Thoen E."/>
            <person name="Andreopoulos B."/>
            <person name="Lu D."/>
            <person name="Skrede I."/>
            <person name="Drula E."/>
            <person name="Henrissat B."/>
            <person name="Morin E."/>
            <person name="Kohler A."/>
            <person name="Barry K."/>
            <person name="LaButti K."/>
            <person name="Morin E."/>
            <person name="Salamov A."/>
            <person name="Lipzen A."/>
            <person name="Mereny Z."/>
            <person name="Hegedus B."/>
            <person name="Baldrian P."/>
            <person name="Stursova M."/>
            <person name="Weitz H."/>
            <person name="Taylor A."/>
            <person name="Grigoriev I.V."/>
            <person name="Nagy L.G."/>
            <person name="Martin F."/>
            <person name="Kauserud H."/>
        </authorList>
    </citation>
    <scope>NUCLEOTIDE SEQUENCE</scope>
    <source>
        <strain evidence="3">9284</strain>
    </source>
</reference>
<keyword evidence="4" id="KW-1185">Reference proteome</keyword>
<feature type="transmembrane region" description="Helical" evidence="1">
    <location>
        <begin position="257"/>
        <end position="275"/>
    </location>
</feature>
<feature type="chain" id="PRO_5041932431" description="DOMON domain-containing protein" evidence="2">
    <location>
        <begin position="24"/>
        <end position="538"/>
    </location>
</feature>
<feature type="transmembrane region" description="Helical" evidence="1">
    <location>
        <begin position="466"/>
        <end position="483"/>
    </location>
</feature>
<organism evidence="3 4">
    <name type="scientific">Roridomyces roridus</name>
    <dbReference type="NCBI Taxonomy" id="1738132"/>
    <lineage>
        <taxon>Eukaryota</taxon>
        <taxon>Fungi</taxon>
        <taxon>Dikarya</taxon>
        <taxon>Basidiomycota</taxon>
        <taxon>Agaricomycotina</taxon>
        <taxon>Agaricomycetes</taxon>
        <taxon>Agaricomycetidae</taxon>
        <taxon>Agaricales</taxon>
        <taxon>Marasmiineae</taxon>
        <taxon>Mycenaceae</taxon>
        <taxon>Roridomyces</taxon>
    </lineage>
</organism>
<evidence type="ECO:0000313" key="3">
    <source>
        <dbReference type="EMBL" id="KAJ7613209.1"/>
    </source>
</evidence>
<dbReference type="EMBL" id="JARKIF010000029">
    <property type="protein sequence ID" value="KAJ7613209.1"/>
    <property type="molecule type" value="Genomic_DNA"/>
</dbReference>
<protein>
    <recommendedName>
        <fullName evidence="5">DOMON domain-containing protein</fullName>
    </recommendedName>
</protein>
<evidence type="ECO:0000313" key="4">
    <source>
        <dbReference type="Proteomes" id="UP001221142"/>
    </source>
</evidence>
<feature type="transmembrane region" description="Helical" evidence="1">
    <location>
        <begin position="233"/>
        <end position="250"/>
    </location>
</feature>
<sequence length="538" mass="58284">MLLRDRYLLVSVFFVASVQLVHAQCSPSISLSRPSNRDTAVLLPMNNSRTWTVSQRFEDSTEHPLNVSIPDANFWLTWMDSDNSNTDGGITAQSYQVQDFNNSTCLKSYIQPFNFTSSSTEFVIGEPTRIWWAEGTTQGNVTVRVSTLGARDDDKQTQDMDTIIVPASNITLVDGQGEGFDWYPSISPRASFILTLGDERGLASGGSLFGVTTSTQYLCAYQMNGTYAFLQRMLMYALLLFGTVGLFTASNWMTGPFLGAAMAYAGATAIHAIILAFSSREADQRGTIDLDSLPIFQILSVCLYLCAPLLMGSYGLRRRTGNMPSTVLIVCAWGTLIAIGFFCSIVIHPTAVPPCAPTNITFSDGSIRSISPNTGDCASLCPQKTSILRMAGEAQMESSTITVSHVFGGLRSFGWFIGPCCTLFILLSIPLAAKVPLAESSSDIFGEAGRMLLAPFRSKSDSGERGVALLVICLTAVGCPDWSLAQERVAAVGQWGPWVTVAIASGAAVLLVLMSSTRYGEEKREPANQDVYWPTTQL</sequence>
<comment type="caution">
    <text evidence="3">The sequence shown here is derived from an EMBL/GenBank/DDBJ whole genome shotgun (WGS) entry which is preliminary data.</text>
</comment>
<gene>
    <name evidence="3" type="ORF">FB45DRAFT_1065276</name>
</gene>
<keyword evidence="1" id="KW-0472">Membrane</keyword>
<keyword evidence="1" id="KW-0812">Transmembrane</keyword>